<comment type="similarity">
    <text evidence="1">Belongs to the aspartate/glutamate racemases family.</text>
</comment>
<dbReference type="PANTHER" id="PTHR21198:SF7">
    <property type="entry name" value="ASPARTATE-GLUTAMATE RACEMASE FAMILY"/>
    <property type="match status" value="1"/>
</dbReference>
<dbReference type="NCBIfam" id="TIGR00035">
    <property type="entry name" value="asp_race"/>
    <property type="match status" value="1"/>
</dbReference>
<keyword evidence="2" id="KW-0413">Isomerase</keyword>
<dbReference type="InterPro" id="IPR018187">
    <property type="entry name" value="Asp/Glu_racemase_AS_1"/>
</dbReference>
<evidence type="ECO:0000313" key="3">
    <source>
        <dbReference type="EMBL" id="CNE11066.1"/>
    </source>
</evidence>
<sequence>MKTLGLIGGMSWESTIPYYRIINQYVKKNLGGLHSAKIVLYSVDFHEIEQMQSSGDWQAAGRLLAEAAVALKKAGAEAIVVCTNTMHKVADEIEAVSGLPLLHIADATAAQIKHQGLKKIGLLGTRYTMEQDFYRGRLTERHNIDVVVPDAADREIVNRIIYQELCLGEINEKSRAEYRRIIAKLEQQGAKGIIFGCTEITLLVNAEDASVPVFDTTAIHAQTAAEYALS</sequence>
<dbReference type="PANTHER" id="PTHR21198">
    <property type="entry name" value="GLUTAMATE RACEMASE"/>
    <property type="match status" value="1"/>
</dbReference>
<organism evidence="4 6">
    <name type="scientific">Yersinia nurmii</name>
    <dbReference type="NCBI Taxonomy" id="685706"/>
    <lineage>
        <taxon>Bacteria</taxon>
        <taxon>Pseudomonadati</taxon>
        <taxon>Pseudomonadota</taxon>
        <taxon>Gammaproteobacteria</taxon>
        <taxon>Enterobacterales</taxon>
        <taxon>Yersiniaceae</taxon>
        <taxon>Yersinia</taxon>
    </lineage>
</organism>
<dbReference type="Proteomes" id="UP001167864">
    <property type="component" value="Unassembled WGS sequence"/>
</dbReference>
<evidence type="ECO:0000313" key="6">
    <source>
        <dbReference type="Proteomes" id="UP001167864"/>
    </source>
</evidence>
<dbReference type="GO" id="GO:0047661">
    <property type="term" value="F:amino-acid racemase activity"/>
    <property type="evidence" value="ECO:0007669"/>
    <property type="project" value="InterPro"/>
</dbReference>
<dbReference type="InterPro" id="IPR004380">
    <property type="entry name" value="Asp_race"/>
</dbReference>
<keyword evidence="5" id="KW-1185">Reference proteome</keyword>
<dbReference type="RefSeq" id="WP_049596987.1">
    <property type="nucleotide sequence ID" value="NZ_CPYD01000002.1"/>
</dbReference>
<dbReference type="InterPro" id="IPR015942">
    <property type="entry name" value="Asp/Glu/hydantoin_racemase"/>
</dbReference>
<dbReference type="EMBL" id="JAUEHU010000005">
    <property type="protein sequence ID" value="MDN0087148.1"/>
    <property type="molecule type" value="Genomic_DNA"/>
</dbReference>
<reference evidence="3 5" key="1">
    <citation type="submission" date="2015-03" db="EMBL/GenBank/DDBJ databases">
        <authorList>
            <consortium name="Pathogen Informatics"/>
            <person name="Murphy D."/>
        </authorList>
    </citation>
    <scope>NUCLEOTIDE SEQUENCE [LARGE SCALE GENOMIC DNA]</scope>
    <source>
        <strain evidence="3">Type strain: CIP110231</strain>
        <strain evidence="5">type strain: CIP110231</strain>
    </source>
</reference>
<evidence type="ECO:0000313" key="4">
    <source>
        <dbReference type="EMBL" id="MDN0087148.1"/>
    </source>
</evidence>
<dbReference type="InterPro" id="IPR001920">
    <property type="entry name" value="Asp/Glu_race"/>
</dbReference>
<dbReference type="Proteomes" id="UP000040578">
    <property type="component" value="Unassembled WGS sequence"/>
</dbReference>
<evidence type="ECO:0000256" key="2">
    <source>
        <dbReference type="ARBA" id="ARBA00023235"/>
    </source>
</evidence>
<evidence type="ECO:0000313" key="5">
    <source>
        <dbReference type="Proteomes" id="UP000040578"/>
    </source>
</evidence>
<dbReference type="AlphaFoldDB" id="A0AAW7JWQ9"/>
<protein>
    <submittedName>
        <fullName evidence="3 4">Aspartate/glutamate racemase</fullName>
    </submittedName>
</protein>
<reference evidence="4" key="2">
    <citation type="submission" date="2023-06" db="EMBL/GenBank/DDBJ databases">
        <authorList>
            <person name="Polev D.E."/>
            <person name="Saitova A.T."/>
            <person name="Bogumilchik E.A."/>
            <person name="Kokorina G.I."/>
            <person name="Voskresenskaia E.A."/>
        </authorList>
    </citation>
    <scope>NUCLEOTIDE SEQUENCE</scope>
    <source>
        <strain evidence="4">2145 StPb PI</strain>
    </source>
</reference>
<dbReference type="EMBL" id="CPYD01000002">
    <property type="protein sequence ID" value="CNE11066.1"/>
    <property type="molecule type" value="Genomic_DNA"/>
</dbReference>
<dbReference type="SUPFAM" id="SSF53681">
    <property type="entry name" value="Aspartate/glutamate racemase"/>
    <property type="match status" value="2"/>
</dbReference>
<name>A0AAW7JWQ9_9GAMM</name>
<dbReference type="Gene3D" id="3.40.50.1860">
    <property type="match status" value="2"/>
</dbReference>
<proteinExistence type="inferred from homology"/>
<dbReference type="Pfam" id="PF01177">
    <property type="entry name" value="Asp_Glu_race"/>
    <property type="match status" value="1"/>
</dbReference>
<gene>
    <name evidence="3" type="primary">ygeA</name>
    <name evidence="3" type="ORF">ERS137967_00774</name>
    <name evidence="4" type="ORF">QVN42_07010</name>
</gene>
<accession>A0AAW7JWQ9</accession>
<comment type="caution">
    <text evidence="4">The sequence shown here is derived from an EMBL/GenBank/DDBJ whole genome shotgun (WGS) entry which is preliminary data.</text>
</comment>
<dbReference type="PROSITE" id="PS00923">
    <property type="entry name" value="ASP_GLU_RACEMASE_1"/>
    <property type="match status" value="1"/>
</dbReference>
<evidence type="ECO:0000256" key="1">
    <source>
        <dbReference type="ARBA" id="ARBA00007847"/>
    </source>
</evidence>